<organism evidence="2">
    <name type="scientific">Noccaea caerulescens</name>
    <name type="common">Alpine penny-cress</name>
    <name type="synonym">Thlaspi caerulescens</name>
    <dbReference type="NCBI Taxonomy" id="107243"/>
    <lineage>
        <taxon>Eukaryota</taxon>
        <taxon>Viridiplantae</taxon>
        <taxon>Streptophyta</taxon>
        <taxon>Embryophyta</taxon>
        <taxon>Tracheophyta</taxon>
        <taxon>Spermatophyta</taxon>
        <taxon>Magnoliopsida</taxon>
        <taxon>eudicotyledons</taxon>
        <taxon>Gunneridae</taxon>
        <taxon>Pentapetalae</taxon>
        <taxon>rosids</taxon>
        <taxon>malvids</taxon>
        <taxon>Brassicales</taxon>
        <taxon>Brassicaceae</taxon>
        <taxon>Coluteocarpeae</taxon>
        <taxon>Noccaea</taxon>
    </lineage>
</organism>
<dbReference type="SUPFAM" id="SSF50985">
    <property type="entry name" value="RCC1/BLIP-II"/>
    <property type="match status" value="1"/>
</dbReference>
<accession>A0A1J3F6Y2</accession>
<sequence>MLTRALGRVRISGSRIQGSNHSTGFLENSKLGPIGVSCRRWLSSESGKRFAAMWGSGDYGRLGLGNLESQWRPAVCSALSDHNIRDVACSRAQTLFLNGETDFRFLEIEYLKVTTSIKRRRCLTPYVKWICREFYFFFQADLDCF</sequence>
<dbReference type="InterPro" id="IPR009091">
    <property type="entry name" value="RCC1/BLIP-II"/>
</dbReference>
<name>A0A1J3F6Y2_NOCCA</name>
<dbReference type="PROSITE" id="PS50012">
    <property type="entry name" value="RCC1_3"/>
    <property type="match status" value="1"/>
</dbReference>
<dbReference type="InterPro" id="IPR000408">
    <property type="entry name" value="Reg_chr_condens"/>
</dbReference>
<feature type="repeat" description="RCC1" evidence="1">
    <location>
        <begin position="49"/>
        <end position="100"/>
    </location>
</feature>
<reference evidence="2" key="1">
    <citation type="submission" date="2016-07" db="EMBL/GenBank/DDBJ databases">
        <title>De novo transcriptome assembly of four accessions of the metal hyperaccumulator plant Noccaea caerulescens.</title>
        <authorList>
            <person name="Blande D."/>
            <person name="Halimaa P."/>
            <person name="Tervahauta A.I."/>
            <person name="Aarts M.G."/>
            <person name="Karenlampi S.O."/>
        </authorList>
    </citation>
    <scope>NUCLEOTIDE SEQUENCE</scope>
</reference>
<protein>
    <submittedName>
        <fullName evidence="2">Uncharacterized protein</fullName>
    </submittedName>
</protein>
<dbReference type="Gene3D" id="2.130.10.30">
    <property type="entry name" value="Regulator of chromosome condensation 1/beta-lactamase-inhibitor protein II"/>
    <property type="match status" value="1"/>
</dbReference>
<gene>
    <name evidence="2" type="ORF">LC_TR16832_c2_g1_i1_g.58168</name>
</gene>
<evidence type="ECO:0000256" key="1">
    <source>
        <dbReference type="PROSITE-ProRule" id="PRU00235"/>
    </source>
</evidence>
<evidence type="ECO:0000313" key="2">
    <source>
        <dbReference type="EMBL" id="JAU38256.1"/>
    </source>
</evidence>
<dbReference type="Pfam" id="PF00415">
    <property type="entry name" value="RCC1"/>
    <property type="match status" value="1"/>
</dbReference>
<dbReference type="AlphaFoldDB" id="A0A1J3F6Y2"/>
<dbReference type="EMBL" id="GEVK01014576">
    <property type="protein sequence ID" value="JAU38256.1"/>
    <property type="molecule type" value="Transcribed_RNA"/>
</dbReference>
<proteinExistence type="predicted"/>